<keyword evidence="2" id="KW-0472">Membrane</keyword>
<dbReference type="EMBL" id="ML170233">
    <property type="protein sequence ID" value="TDL16860.1"/>
    <property type="molecule type" value="Genomic_DNA"/>
</dbReference>
<feature type="region of interest" description="Disordered" evidence="1">
    <location>
        <begin position="712"/>
        <end position="742"/>
    </location>
</feature>
<feature type="transmembrane region" description="Helical" evidence="2">
    <location>
        <begin position="48"/>
        <end position="69"/>
    </location>
</feature>
<feature type="compositionally biased region" description="Low complexity" evidence="1">
    <location>
        <begin position="171"/>
        <end position="182"/>
    </location>
</feature>
<feature type="region of interest" description="Disordered" evidence="1">
    <location>
        <begin position="160"/>
        <end position="235"/>
    </location>
</feature>
<feature type="compositionally biased region" description="Basic and acidic residues" evidence="1">
    <location>
        <begin position="160"/>
        <end position="170"/>
    </location>
</feature>
<feature type="region of interest" description="Disordered" evidence="1">
    <location>
        <begin position="1"/>
        <end position="29"/>
    </location>
</feature>
<dbReference type="Proteomes" id="UP000294933">
    <property type="component" value="Unassembled WGS sequence"/>
</dbReference>
<name>A0A4Y7PQR7_9AGAM</name>
<keyword evidence="2" id="KW-1133">Transmembrane helix</keyword>
<organism evidence="3 4">
    <name type="scientific">Rickenella mellea</name>
    <dbReference type="NCBI Taxonomy" id="50990"/>
    <lineage>
        <taxon>Eukaryota</taxon>
        <taxon>Fungi</taxon>
        <taxon>Dikarya</taxon>
        <taxon>Basidiomycota</taxon>
        <taxon>Agaricomycotina</taxon>
        <taxon>Agaricomycetes</taxon>
        <taxon>Hymenochaetales</taxon>
        <taxon>Rickenellaceae</taxon>
        <taxon>Rickenella</taxon>
    </lineage>
</organism>
<reference evidence="3 4" key="1">
    <citation type="submission" date="2018-06" db="EMBL/GenBank/DDBJ databases">
        <title>A transcriptomic atlas of mushroom development highlights an independent origin of complex multicellularity.</title>
        <authorList>
            <consortium name="DOE Joint Genome Institute"/>
            <person name="Krizsan K."/>
            <person name="Almasi E."/>
            <person name="Merenyi Z."/>
            <person name="Sahu N."/>
            <person name="Viragh M."/>
            <person name="Koszo T."/>
            <person name="Mondo S."/>
            <person name="Kiss B."/>
            <person name="Balint B."/>
            <person name="Kues U."/>
            <person name="Barry K."/>
            <person name="Hegedus J.C."/>
            <person name="Henrissat B."/>
            <person name="Johnson J."/>
            <person name="Lipzen A."/>
            <person name="Ohm R."/>
            <person name="Nagy I."/>
            <person name="Pangilinan J."/>
            <person name="Yan J."/>
            <person name="Xiong Y."/>
            <person name="Grigoriev I.V."/>
            <person name="Hibbett D.S."/>
            <person name="Nagy L.G."/>
        </authorList>
    </citation>
    <scope>NUCLEOTIDE SEQUENCE [LARGE SCALE GENOMIC DNA]</scope>
    <source>
        <strain evidence="3 4">SZMC22713</strain>
    </source>
</reference>
<accession>A0A4Y7PQR7</accession>
<evidence type="ECO:0000313" key="3">
    <source>
        <dbReference type="EMBL" id="TDL16860.1"/>
    </source>
</evidence>
<protein>
    <submittedName>
        <fullName evidence="3">Uncharacterized protein</fullName>
    </submittedName>
</protein>
<keyword evidence="4" id="KW-1185">Reference proteome</keyword>
<feature type="compositionally biased region" description="Low complexity" evidence="1">
    <location>
        <begin position="575"/>
        <end position="585"/>
    </location>
</feature>
<evidence type="ECO:0000256" key="1">
    <source>
        <dbReference type="SAM" id="MobiDB-lite"/>
    </source>
</evidence>
<feature type="region of interest" description="Disordered" evidence="1">
    <location>
        <begin position="267"/>
        <end position="286"/>
    </location>
</feature>
<dbReference type="VEuPathDB" id="FungiDB:BD410DRAFT_794871"/>
<keyword evidence="2" id="KW-0812">Transmembrane</keyword>
<proteinExistence type="predicted"/>
<evidence type="ECO:0000313" key="4">
    <source>
        <dbReference type="Proteomes" id="UP000294933"/>
    </source>
</evidence>
<dbReference type="AlphaFoldDB" id="A0A4Y7PQR7"/>
<feature type="compositionally biased region" description="Polar residues" evidence="1">
    <location>
        <begin position="183"/>
        <end position="196"/>
    </location>
</feature>
<feature type="compositionally biased region" description="Basic and acidic residues" evidence="1">
    <location>
        <begin position="728"/>
        <end position="742"/>
    </location>
</feature>
<feature type="region of interest" description="Disordered" evidence="1">
    <location>
        <begin position="575"/>
        <end position="632"/>
    </location>
</feature>
<sequence>MMTTDELSSSELRTDQLPNKRDTQRHPMTIRSFVQDSIASTPADRKHLVTTGVCVLATILAFFMALVLIKNFYLKHRRIQSIHHPPAMVSEPGMEELHDTSAHRPFDPSAFEGLITLGSMESIEKRAVTERHPDGPSGIIVGLLGSPMWETRMVREMGEHRWRQRRETRSRSLPSRGRGPHSLRTTHPGSARSSSMGDRYARSAASSLSRERHTYRRSRTIDSRHSSMTNGSASRVLDGSQHAQQVSIDGDVFSGPTVVLLPSRPSARRPVMDSVPETNAEDGSDKFLPTSPTFSFSESFPQLPYFPSPPTATPTPIIVAPVIVNPHPIIEKPSEISVCLTELEDTFKRLITSFETRAKSPTEVDKRISLPSVFDEPFSDALPPSLLLKHEIPNQAEEELQDVHESCFSGSESLAIPHPESFLPITGNNETEIYNSETKGLFTIQETENTCVDNKCTTPAKTPKPSRPALKTLPFQISNRQLNRVYSHVPYPLVAPPPPSPAVPAIRARAPGMRPRAKGKENRTQLKTVVVKVRDRDAQMRSKGKRIPLHFVDSAKPAVSSPLCSLAFSPGSTAAALSTSSVTPGSVPPPDVSSGTGLGNDGDSSLPPGETPKDAKETVTTSSNGPSLVAADDQLVEDDIGDTTTSAPKSAGEHYDVDGELQRVPNQSAGNEGASDLSTISEGTTFTEAAEIIGGAPVCECVENVECHADIADASPDENGPAFGPRSFWKDEAEIQEKPNEP</sequence>
<dbReference type="OrthoDB" id="2753667at2759"/>
<gene>
    <name evidence="3" type="ORF">BD410DRAFT_794871</name>
</gene>
<feature type="compositionally biased region" description="Polar residues" evidence="1">
    <location>
        <begin position="1"/>
        <end position="11"/>
    </location>
</feature>
<feature type="compositionally biased region" description="Basic and acidic residues" evidence="1">
    <location>
        <begin position="12"/>
        <end position="25"/>
    </location>
</feature>
<evidence type="ECO:0000256" key="2">
    <source>
        <dbReference type="SAM" id="Phobius"/>
    </source>
</evidence>